<feature type="domain" description="Zinc finger CGNR" evidence="1">
    <location>
        <begin position="120"/>
        <end position="162"/>
    </location>
</feature>
<evidence type="ECO:0000259" key="1">
    <source>
        <dbReference type="Pfam" id="PF11706"/>
    </source>
</evidence>
<comment type="caution">
    <text evidence="2">The sequence shown here is derived from an EMBL/GenBank/DDBJ whole genome shotgun (WGS) entry which is preliminary data.</text>
</comment>
<dbReference type="Proteomes" id="UP000642748">
    <property type="component" value="Unassembled WGS sequence"/>
</dbReference>
<dbReference type="AlphaFoldDB" id="A0A8J3R434"/>
<accession>A0A8J3R434</accession>
<organism evidence="2 3">
    <name type="scientific">Rugosimonospora africana</name>
    <dbReference type="NCBI Taxonomy" id="556532"/>
    <lineage>
        <taxon>Bacteria</taxon>
        <taxon>Bacillati</taxon>
        <taxon>Actinomycetota</taxon>
        <taxon>Actinomycetes</taxon>
        <taxon>Micromonosporales</taxon>
        <taxon>Micromonosporaceae</taxon>
        <taxon>Rugosimonospora</taxon>
    </lineage>
</organism>
<dbReference type="PANTHER" id="PTHR35525:SF3">
    <property type="entry name" value="BLL6575 PROTEIN"/>
    <property type="match status" value="1"/>
</dbReference>
<dbReference type="Gene3D" id="1.10.3300.10">
    <property type="entry name" value="Jann2411-like domain"/>
    <property type="match status" value="1"/>
</dbReference>
<dbReference type="EMBL" id="BONZ01000131">
    <property type="protein sequence ID" value="GIH21434.1"/>
    <property type="molecule type" value="Genomic_DNA"/>
</dbReference>
<keyword evidence="3" id="KW-1185">Reference proteome</keyword>
<gene>
    <name evidence="2" type="ORF">Raf01_96060</name>
</gene>
<dbReference type="RefSeq" id="WP_203924816.1">
    <property type="nucleotide sequence ID" value="NZ_BONZ01000131.1"/>
</dbReference>
<proteinExistence type="predicted"/>
<dbReference type="PANTHER" id="PTHR35525">
    <property type="entry name" value="BLL6575 PROTEIN"/>
    <property type="match status" value="1"/>
</dbReference>
<evidence type="ECO:0000313" key="3">
    <source>
        <dbReference type="Proteomes" id="UP000642748"/>
    </source>
</evidence>
<name>A0A8J3R434_9ACTN</name>
<dbReference type="InterPro" id="IPR010852">
    <property type="entry name" value="ABATE"/>
</dbReference>
<dbReference type="Pfam" id="PF11706">
    <property type="entry name" value="zf-CGNR"/>
    <property type="match status" value="1"/>
</dbReference>
<dbReference type="SUPFAM" id="SSF160904">
    <property type="entry name" value="Jann2411-like"/>
    <property type="match status" value="1"/>
</dbReference>
<dbReference type="InterPro" id="IPR021005">
    <property type="entry name" value="Znf_CGNR"/>
</dbReference>
<evidence type="ECO:0000313" key="2">
    <source>
        <dbReference type="EMBL" id="GIH21434.1"/>
    </source>
</evidence>
<dbReference type="InterPro" id="IPR023286">
    <property type="entry name" value="ABATE_dom_sf"/>
</dbReference>
<protein>
    <recommendedName>
        <fullName evidence="1">Zinc finger CGNR domain-containing protein</fullName>
    </recommendedName>
</protein>
<sequence>MDPACEASDLLVDFMNTRPIDGARDTLHDWLARRAGEPIDRADAAAGEEFRAHLLVLLDASSSTVAATSYLNRMAARYPLVTVISEEGGRLRPAQGGVFGVFGALLAAITDLTYRGAWARVKVCQNLGCHRAFFDKTRNMSGLYCGPACSAQASTRAYRNRQKVA</sequence>
<reference evidence="2" key="1">
    <citation type="submission" date="2021-01" db="EMBL/GenBank/DDBJ databases">
        <title>Whole genome shotgun sequence of Rugosimonospora africana NBRC 104875.</title>
        <authorList>
            <person name="Komaki H."/>
            <person name="Tamura T."/>
        </authorList>
    </citation>
    <scope>NUCLEOTIDE SEQUENCE</scope>
    <source>
        <strain evidence="2">NBRC 104875</strain>
    </source>
</reference>